<dbReference type="InterPro" id="IPR016167">
    <property type="entry name" value="FAD-bd_PCMH_sub1"/>
</dbReference>
<evidence type="ECO:0000256" key="15">
    <source>
        <dbReference type="ARBA" id="ARBA00023306"/>
    </source>
</evidence>
<dbReference type="EMBL" id="JACDUS010000003">
    <property type="protein sequence ID" value="MBA2881138.1"/>
    <property type="molecule type" value="Genomic_DNA"/>
</dbReference>
<keyword evidence="15 19" id="KW-0131">Cell cycle</keyword>
<evidence type="ECO:0000256" key="1">
    <source>
        <dbReference type="ARBA" id="ARBA00001974"/>
    </source>
</evidence>
<dbReference type="Gene3D" id="3.30.43.10">
    <property type="entry name" value="Uridine Diphospho-n-acetylenolpyruvylglucosamine Reductase, domain 2"/>
    <property type="match status" value="1"/>
</dbReference>
<dbReference type="NCBIfam" id="TIGR00179">
    <property type="entry name" value="murB"/>
    <property type="match status" value="1"/>
</dbReference>
<keyword evidence="10 19" id="KW-0274">FAD</keyword>
<name>A0A7W0C8J8_9BACT</name>
<comment type="catalytic activity">
    <reaction evidence="18 19">
        <text>UDP-N-acetyl-alpha-D-muramate + NADP(+) = UDP-N-acetyl-3-O-(1-carboxyvinyl)-alpha-D-glucosamine + NADPH + H(+)</text>
        <dbReference type="Rhea" id="RHEA:12248"/>
        <dbReference type="ChEBI" id="CHEBI:15378"/>
        <dbReference type="ChEBI" id="CHEBI:57783"/>
        <dbReference type="ChEBI" id="CHEBI:58349"/>
        <dbReference type="ChEBI" id="CHEBI:68483"/>
        <dbReference type="ChEBI" id="CHEBI:70757"/>
        <dbReference type="EC" id="1.3.1.98"/>
    </reaction>
</comment>
<evidence type="ECO:0000256" key="11">
    <source>
        <dbReference type="ARBA" id="ARBA00022857"/>
    </source>
</evidence>
<evidence type="ECO:0000256" key="6">
    <source>
        <dbReference type="ARBA" id="ARBA00015188"/>
    </source>
</evidence>
<proteinExistence type="inferred from homology"/>
<dbReference type="PANTHER" id="PTHR21071:SF4">
    <property type="entry name" value="UDP-N-ACETYLENOLPYRUVOYLGLUCOSAMINE REDUCTASE"/>
    <property type="match status" value="1"/>
</dbReference>
<comment type="subcellular location">
    <subcellularLocation>
        <location evidence="3 19">Cytoplasm</location>
    </subcellularLocation>
</comment>
<evidence type="ECO:0000256" key="19">
    <source>
        <dbReference type="HAMAP-Rule" id="MF_00037"/>
    </source>
</evidence>
<dbReference type="GO" id="GO:0008360">
    <property type="term" value="P:regulation of cell shape"/>
    <property type="evidence" value="ECO:0007669"/>
    <property type="project" value="UniProtKB-KW"/>
</dbReference>
<organism evidence="21 22">
    <name type="scientific">Desulfosalsimonas propionicica</name>
    <dbReference type="NCBI Taxonomy" id="332175"/>
    <lineage>
        <taxon>Bacteria</taxon>
        <taxon>Pseudomonadati</taxon>
        <taxon>Thermodesulfobacteriota</taxon>
        <taxon>Desulfobacteria</taxon>
        <taxon>Desulfobacterales</taxon>
        <taxon>Desulfosalsimonadaceae</taxon>
        <taxon>Desulfosalsimonas</taxon>
    </lineage>
</organism>
<keyword evidence="22" id="KW-1185">Reference proteome</keyword>
<dbReference type="InterPro" id="IPR003170">
    <property type="entry name" value="MurB"/>
</dbReference>
<dbReference type="Proteomes" id="UP000525298">
    <property type="component" value="Unassembled WGS sequence"/>
</dbReference>
<keyword evidence="11 19" id="KW-0521">NADP</keyword>
<sequence>MNLMTPDLKKRLTKRFGSRVQFDAPMDRHTSFRVGGPADALVTPKDRAELMDLLAVIRAAGVPWMVLGGGTNLLVKDRGIRGVVICPGRGFDQIQIRDKGSEKTVVEAGAAVRLSALCRYAIDNNYTGLHFAAGIPGSVGGAILMNAGTRQGAVESVLEGIDLLEPPDRVRSLDRNQLFFGYRRLSWQPAGNGGEQLFIVLSGRFALAPAAGSDPAAEVEAMLSRRWETQPKGFSAGCVFKNPSADMAAGRLIDQAGLRGMAVGGARVSAVHANFIINEKEASATDILELIRLVQKGVAERFRVWLEPEIRIVGE</sequence>
<dbReference type="SUPFAM" id="SSF56194">
    <property type="entry name" value="Uridine diphospho-N-Acetylenolpyruvylglucosamine reductase, MurB, C-terminal domain"/>
    <property type="match status" value="1"/>
</dbReference>
<evidence type="ECO:0000256" key="13">
    <source>
        <dbReference type="ARBA" id="ARBA00022984"/>
    </source>
</evidence>
<protein>
    <recommendedName>
        <fullName evidence="6 19">UDP-N-acetylenolpyruvoylglucosamine reductase</fullName>
        <ecNumber evidence="5 19">1.3.1.98</ecNumber>
    </recommendedName>
    <alternativeName>
        <fullName evidence="17 19">UDP-N-acetylmuramate dehydrogenase</fullName>
    </alternativeName>
</protein>
<dbReference type="InterPro" id="IPR016166">
    <property type="entry name" value="FAD-bd_PCMH"/>
</dbReference>
<comment type="cofactor">
    <cofactor evidence="1 19">
        <name>FAD</name>
        <dbReference type="ChEBI" id="CHEBI:57692"/>
    </cofactor>
</comment>
<dbReference type="Gene3D" id="3.90.78.10">
    <property type="entry name" value="UDP-N-acetylenolpyruvoylglucosamine reductase, C-terminal domain"/>
    <property type="match status" value="1"/>
</dbReference>
<dbReference type="InterPro" id="IPR036318">
    <property type="entry name" value="FAD-bd_PCMH-like_sf"/>
</dbReference>
<dbReference type="AlphaFoldDB" id="A0A7W0C8J8"/>
<keyword evidence="12 19" id="KW-0133">Cell shape</keyword>
<dbReference type="GO" id="GO:0071949">
    <property type="term" value="F:FAD binding"/>
    <property type="evidence" value="ECO:0007669"/>
    <property type="project" value="InterPro"/>
</dbReference>
<dbReference type="RefSeq" id="WP_181550792.1">
    <property type="nucleotide sequence ID" value="NZ_JACDUS010000003.1"/>
</dbReference>
<evidence type="ECO:0000256" key="16">
    <source>
        <dbReference type="ARBA" id="ARBA00023316"/>
    </source>
</evidence>
<gene>
    <name evidence="19" type="primary">murB</name>
    <name evidence="21" type="ORF">HNR65_001464</name>
</gene>
<evidence type="ECO:0000256" key="18">
    <source>
        <dbReference type="ARBA" id="ARBA00048914"/>
    </source>
</evidence>
<dbReference type="InterPro" id="IPR036635">
    <property type="entry name" value="MurB_C_sf"/>
</dbReference>
<evidence type="ECO:0000256" key="2">
    <source>
        <dbReference type="ARBA" id="ARBA00003921"/>
    </source>
</evidence>
<dbReference type="HAMAP" id="MF_00037">
    <property type="entry name" value="MurB"/>
    <property type="match status" value="1"/>
</dbReference>
<dbReference type="SUPFAM" id="SSF56176">
    <property type="entry name" value="FAD-binding/transporter-associated domain-like"/>
    <property type="match status" value="1"/>
</dbReference>
<dbReference type="InterPro" id="IPR016169">
    <property type="entry name" value="FAD-bd_PCMH_sub2"/>
</dbReference>
<dbReference type="NCBIfam" id="NF010480">
    <property type="entry name" value="PRK13905.1"/>
    <property type="match status" value="1"/>
</dbReference>
<dbReference type="GO" id="GO:0009252">
    <property type="term" value="P:peptidoglycan biosynthetic process"/>
    <property type="evidence" value="ECO:0007669"/>
    <property type="project" value="UniProtKB-UniRule"/>
</dbReference>
<dbReference type="Gene3D" id="3.30.465.10">
    <property type="match status" value="1"/>
</dbReference>
<feature type="domain" description="FAD-binding PCMH-type" evidence="20">
    <location>
        <begin position="34"/>
        <end position="210"/>
    </location>
</feature>
<dbReference type="GO" id="GO:0051301">
    <property type="term" value="P:cell division"/>
    <property type="evidence" value="ECO:0007669"/>
    <property type="project" value="UniProtKB-KW"/>
</dbReference>
<comment type="function">
    <text evidence="2 19">Cell wall formation.</text>
</comment>
<dbReference type="InterPro" id="IPR011601">
    <property type="entry name" value="MurB_C"/>
</dbReference>
<dbReference type="PROSITE" id="PS51387">
    <property type="entry name" value="FAD_PCMH"/>
    <property type="match status" value="1"/>
</dbReference>
<comment type="caution">
    <text evidence="21">The sequence shown here is derived from an EMBL/GenBank/DDBJ whole genome shotgun (WGS) entry which is preliminary data.</text>
</comment>
<evidence type="ECO:0000256" key="9">
    <source>
        <dbReference type="ARBA" id="ARBA00022630"/>
    </source>
</evidence>
<evidence type="ECO:0000313" key="21">
    <source>
        <dbReference type="EMBL" id="MBA2881138.1"/>
    </source>
</evidence>
<reference evidence="21 22" key="1">
    <citation type="submission" date="2020-07" db="EMBL/GenBank/DDBJ databases">
        <title>Genomic Encyclopedia of Type Strains, Phase IV (KMG-IV): sequencing the most valuable type-strain genomes for metagenomic binning, comparative biology and taxonomic classification.</title>
        <authorList>
            <person name="Goeker M."/>
        </authorList>
    </citation>
    <scope>NUCLEOTIDE SEQUENCE [LARGE SCALE GENOMIC DNA]</scope>
    <source>
        <strain evidence="21 22">DSM 17721</strain>
    </source>
</reference>
<keyword evidence="9 19" id="KW-0285">Flavoprotein</keyword>
<evidence type="ECO:0000256" key="4">
    <source>
        <dbReference type="ARBA" id="ARBA00004752"/>
    </source>
</evidence>
<dbReference type="GO" id="GO:0008762">
    <property type="term" value="F:UDP-N-acetylmuramate dehydrogenase activity"/>
    <property type="evidence" value="ECO:0007669"/>
    <property type="project" value="UniProtKB-UniRule"/>
</dbReference>
<dbReference type="GO" id="GO:0071555">
    <property type="term" value="P:cell wall organization"/>
    <property type="evidence" value="ECO:0007669"/>
    <property type="project" value="UniProtKB-KW"/>
</dbReference>
<evidence type="ECO:0000313" key="22">
    <source>
        <dbReference type="Proteomes" id="UP000525298"/>
    </source>
</evidence>
<evidence type="ECO:0000259" key="20">
    <source>
        <dbReference type="PROSITE" id="PS51387"/>
    </source>
</evidence>
<dbReference type="InterPro" id="IPR006094">
    <property type="entry name" value="Oxid_FAD_bind_N"/>
</dbReference>
<keyword evidence="16 19" id="KW-0961">Cell wall biogenesis/degradation</keyword>
<dbReference type="PANTHER" id="PTHR21071">
    <property type="entry name" value="UDP-N-ACETYLENOLPYRUVOYLGLUCOSAMINE REDUCTASE"/>
    <property type="match status" value="1"/>
</dbReference>
<comment type="pathway">
    <text evidence="4 19">Cell wall biogenesis; peptidoglycan biosynthesis.</text>
</comment>
<evidence type="ECO:0000256" key="17">
    <source>
        <dbReference type="ARBA" id="ARBA00031026"/>
    </source>
</evidence>
<evidence type="ECO:0000256" key="12">
    <source>
        <dbReference type="ARBA" id="ARBA00022960"/>
    </source>
</evidence>
<keyword evidence="14 19" id="KW-0560">Oxidoreductase</keyword>
<accession>A0A7W0C8J8</accession>
<keyword evidence="7 19" id="KW-0963">Cytoplasm</keyword>
<comment type="similarity">
    <text evidence="19">Belongs to the MurB family.</text>
</comment>
<feature type="active site" evidence="19">
    <location>
        <position position="309"/>
    </location>
</feature>
<evidence type="ECO:0000256" key="8">
    <source>
        <dbReference type="ARBA" id="ARBA00022618"/>
    </source>
</evidence>
<evidence type="ECO:0000256" key="10">
    <source>
        <dbReference type="ARBA" id="ARBA00022827"/>
    </source>
</evidence>
<keyword evidence="8 19" id="KW-0132">Cell division</keyword>
<dbReference type="Pfam" id="PF02873">
    <property type="entry name" value="MurB_C"/>
    <property type="match status" value="1"/>
</dbReference>
<dbReference type="UniPathway" id="UPA00219"/>
<dbReference type="EC" id="1.3.1.98" evidence="5 19"/>
<keyword evidence="13 19" id="KW-0573">Peptidoglycan synthesis</keyword>
<dbReference type="GO" id="GO:0005829">
    <property type="term" value="C:cytosol"/>
    <property type="evidence" value="ECO:0007669"/>
    <property type="project" value="TreeGrafter"/>
</dbReference>
<evidence type="ECO:0000256" key="7">
    <source>
        <dbReference type="ARBA" id="ARBA00022490"/>
    </source>
</evidence>
<evidence type="ECO:0000256" key="5">
    <source>
        <dbReference type="ARBA" id="ARBA00012518"/>
    </source>
</evidence>
<evidence type="ECO:0000256" key="14">
    <source>
        <dbReference type="ARBA" id="ARBA00023002"/>
    </source>
</evidence>
<dbReference type="Pfam" id="PF01565">
    <property type="entry name" value="FAD_binding_4"/>
    <property type="match status" value="1"/>
</dbReference>
<evidence type="ECO:0000256" key="3">
    <source>
        <dbReference type="ARBA" id="ARBA00004496"/>
    </source>
</evidence>
<feature type="active site" description="Proton donor" evidence="19">
    <location>
        <position position="238"/>
    </location>
</feature>
<feature type="active site" evidence="19">
    <location>
        <position position="183"/>
    </location>
</feature>